<name>A0A097STL0_9BACT</name>
<evidence type="ECO:0000256" key="2">
    <source>
        <dbReference type="ARBA" id="ARBA00022490"/>
    </source>
</evidence>
<dbReference type="SUPFAM" id="SSF51569">
    <property type="entry name" value="Aldolase"/>
    <property type="match status" value="1"/>
</dbReference>
<dbReference type="GO" id="GO:0016052">
    <property type="term" value="P:carbohydrate catabolic process"/>
    <property type="evidence" value="ECO:0007669"/>
    <property type="project" value="TreeGrafter"/>
</dbReference>
<keyword evidence="3 7" id="KW-0456">Lyase</keyword>
<dbReference type="SMART" id="SM01133">
    <property type="entry name" value="DeoC"/>
    <property type="match status" value="1"/>
</dbReference>
<dbReference type="HOGENOM" id="CLU_053595_0_1_14"/>
<dbReference type="PANTHER" id="PTHR10889:SF1">
    <property type="entry name" value="DEOXYRIBOSE-PHOSPHATE ALDOLASE"/>
    <property type="match status" value="1"/>
</dbReference>
<evidence type="ECO:0000313" key="8">
    <source>
        <dbReference type="EMBL" id="AIV03919.1"/>
    </source>
</evidence>
<evidence type="ECO:0000313" key="9">
    <source>
        <dbReference type="Proteomes" id="UP000030066"/>
    </source>
</evidence>
<dbReference type="STRING" id="1318617.MGM1_5610"/>
<dbReference type="GO" id="GO:0004139">
    <property type="term" value="F:deoxyribose-phosphate aldolase activity"/>
    <property type="evidence" value="ECO:0007669"/>
    <property type="project" value="UniProtKB-UniRule"/>
</dbReference>
<feature type="active site" description="Proton donor/acceptor" evidence="7">
    <location>
        <position position="181"/>
    </location>
</feature>
<dbReference type="AlphaFoldDB" id="A0A097STL0"/>
<comment type="pathway">
    <text evidence="7">Carbohydrate degradation; 2-deoxy-D-ribose 1-phosphate degradation; D-glyceraldehyde 3-phosphate and acetaldehyde from 2-deoxy-alpha-D-ribose 1-phosphate: step 2/2.</text>
</comment>
<dbReference type="GO" id="GO:0006018">
    <property type="term" value="P:2-deoxyribose 1-phosphate catabolic process"/>
    <property type="evidence" value="ECO:0007669"/>
    <property type="project" value="UniProtKB-UniRule"/>
</dbReference>
<keyword evidence="9" id="KW-1185">Reference proteome</keyword>
<evidence type="ECO:0000256" key="4">
    <source>
        <dbReference type="ARBA" id="ARBA00023270"/>
    </source>
</evidence>
<dbReference type="eggNOG" id="COG0274">
    <property type="taxonomic scope" value="Bacteria"/>
</dbReference>
<dbReference type="GO" id="GO:0009264">
    <property type="term" value="P:deoxyribonucleotide catabolic process"/>
    <property type="evidence" value="ECO:0007669"/>
    <property type="project" value="UniProtKB-UniRule"/>
</dbReference>
<evidence type="ECO:0000256" key="3">
    <source>
        <dbReference type="ARBA" id="ARBA00023239"/>
    </source>
</evidence>
<dbReference type="UniPathway" id="UPA00002">
    <property type="reaction ID" value="UER00468"/>
</dbReference>
<dbReference type="Pfam" id="PF01791">
    <property type="entry name" value="DeoC"/>
    <property type="match status" value="1"/>
</dbReference>
<dbReference type="NCBIfam" id="TIGR00126">
    <property type="entry name" value="deoC"/>
    <property type="match status" value="1"/>
</dbReference>
<gene>
    <name evidence="7 8" type="primary">deoC</name>
    <name evidence="8" type="ORF">MGM1_5610</name>
</gene>
<proteinExistence type="inferred from homology"/>
<organism evidence="8 9">
    <name type="scientific">Candidatus Malacoplasma girerdii</name>
    <dbReference type="NCBI Taxonomy" id="1318617"/>
    <lineage>
        <taxon>Bacteria</taxon>
        <taxon>Bacillati</taxon>
        <taxon>Mycoplasmatota</taxon>
        <taxon>Mycoplasmoidales</taxon>
        <taxon>Mycoplasmoidaceae</taxon>
        <taxon>Malacoplasma</taxon>
    </lineage>
</organism>
<dbReference type="InterPro" id="IPR013785">
    <property type="entry name" value="Aldolase_TIM"/>
</dbReference>
<comment type="catalytic activity">
    <reaction evidence="5 7">
        <text>2-deoxy-D-ribose 5-phosphate = D-glyceraldehyde 3-phosphate + acetaldehyde</text>
        <dbReference type="Rhea" id="RHEA:12821"/>
        <dbReference type="ChEBI" id="CHEBI:15343"/>
        <dbReference type="ChEBI" id="CHEBI:59776"/>
        <dbReference type="ChEBI" id="CHEBI:62877"/>
        <dbReference type="EC" id="4.1.2.4"/>
    </reaction>
</comment>
<dbReference type="GO" id="GO:0005737">
    <property type="term" value="C:cytoplasm"/>
    <property type="evidence" value="ECO:0007669"/>
    <property type="project" value="UniProtKB-SubCell"/>
</dbReference>
<dbReference type="KEGG" id="mgj:MGM1_5610"/>
<dbReference type="CDD" id="cd00959">
    <property type="entry name" value="DeoC"/>
    <property type="match status" value="1"/>
</dbReference>
<dbReference type="HAMAP" id="MF_00114">
    <property type="entry name" value="DeoC_type1"/>
    <property type="match status" value="1"/>
</dbReference>
<protein>
    <recommendedName>
        <fullName evidence="7">Deoxyribose-phosphate aldolase</fullName>
        <shortName evidence="7">DERA</shortName>
        <ecNumber evidence="7">4.1.2.4</ecNumber>
    </recommendedName>
    <alternativeName>
        <fullName evidence="7">2-deoxy-D-ribose 5-phosphate aldolase</fullName>
    </alternativeName>
    <alternativeName>
        <fullName evidence="7">Phosphodeoxyriboaldolase</fullName>
        <shortName evidence="7">Deoxyriboaldolase</shortName>
    </alternativeName>
</protein>
<dbReference type="PIRSF" id="PIRSF001357">
    <property type="entry name" value="DeoC"/>
    <property type="match status" value="1"/>
</dbReference>
<evidence type="ECO:0000256" key="1">
    <source>
        <dbReference type="ARBA" id="ARBA00010936"/>
    </source>
</evidence>
<evidence type="ECO:0000256" key="5">
    <source>
        <dbReference type="ARBA" id="ARBA00048791"/>
    </source>
</evidence>
<comment type="similarity">
    <text evidence="1 7">Belongs to the DeoC/FbaB aldolase family. DeoC type 1 subfamily.</text>
</comment>
<sequence length="213" mass="23316">MKQYNKYIDHTILKADALNTDIIRLCNEAKQYNFMSVCINPSYISLAKKELKHTDVKVCTVIGFPLGQMTTNAKVSETIDALKLGADEIDMVINIAQLKMGNLDYVTNEIKAIKEVCKDKILKVIIETCLLTDNEKINACECIMKAGADFVKTSTGFSTGGATVHDIELFKKTVGDKCLIKASGGVKTKEDLIAMINAGANRIGTSKGVELMK</sequence>
<dbReference type="EMBL" id="CP007711">
    <property type="protein sequence ID" value="AIV03919.1"/>
    <property type="molecule type" value="Genomic_DNA"/>
</dbReference>
<keyword evidence="4 7" id="KW-0704">Schiff base</keyword>
<dbReference type="InterPro" id="IPR011343">
    <property type="entry name" value="DeoC"/>
</dbReference>
<feature type="active site" description="Proton donor/acceptor" evidence="7">
    <location>
        <position position="90"/>
    </location>
</feature>
<dbReference type="Proteomes" id="UP000030066">
    <property type="component" value="Chromosome"/>
</dbReference>
<accession>A0A097STL0</accession>
<reference evidence="8 9" key="1">
    <citation type="journal article" date="2014" name="PLoS ONE">
        <title>An emerging Mycoplasma associated with trichomoniasis, vaginal infection and disease.</title>
        <authorList>
            <consortium name="Vaginal Microbiome Consortium"/>
            <person name="Fettweis J.M."/>
            <person name="Serrano M.G."/>
            <person name="Huang B."/>
            <person name="Brooks J.P."/>
            <person name="Glascock A.L."/>
            <person name="Sheth N.U."/>
            <person name="Strauss J.F.III."/>
            <person name="Jefferson K.K."/>
            <person name="Buck G.A."/>
        </authorList>
    </citation>
    <scope>NUCLEOTIDE SEQUENCE [LARGE SCALE GENOMIC DNA]</scope>
    <source>
        <strain evidence="8 9">VCU_M1</strain>
    </source>
</reference>
<dbReference type="InterPro" id="IPR002915">
    <property type="entry name" value="DeoC/FbaB/LacD_aldolase"/>
</dbReference>
<dbReference type="EC" id="4.1.2.4" evidence="7"/>
<comment type="function">
    <text evidence="6 7">Catalyzes a reversible aldol reaction between acetaldehyde and D-glyceraldehyde 3-phosphate to generate 2-deoxy-D-ribose 5-phosphate.</text>
</comment>
<feature type="active site" description="Schiff-base intermediate with acetaldehyde" evidence="7">
    <location>
        <position position="152"/>
    </location>
</feature>
<evidence type="ECO:0000256" key="7">
    <source>
        <dbReference type="HAMAP-Rule" id="MF_00114"/>
    </source>
</evidence>
<comment type="subcellular location">
    <subcellularLocation>
        <location evidence="7">Cytoplasm</location>
    </subcellularLocation>
</comment>
<dbReference type="InterPro" id="IPR028581">
    <property type="entry name" value="DeoC_typeI"/>
</dbReference>
<dbReference type="Gene3D" id="3.20.20.70">
    <property type="entry name" value="Aldolase class I"/>
    <property type="match status" value="1"/>
</dbReference>
<evidence type="ECO:0000256" key="6">
    <source>
        <dbReference type="ARBA" id="ARBA00056337"/>
    </source>
</evidence>
<keyword evidence="2 7" id="KW-0963">Cytoplasm</keyword>
<dbReference type="FunFam" id="3.20.20.70:FF:000044">
    <property type="entry name" value="Deoxyribose-phosphate aldolase"/>
    <property type="match status" value="1"/>
</dbReference>
<dbReference type="PANTHER" id="PTHR10889">
    <property type="entry name" value="DEOXYRIBOSE-PHOSPHATE ALDOLASE"/>
    <property type="match status" value="1"/>
</dbReference>